<evidence type="ECO:0000313" key="1">
    <source>
        <dbReference type="EMBL" id="CAG8663591.1"/>
    </source>
</evidence>
<reference evidence="1 2" key="1">
    <citation type="submission" date="2021-06" db="EMBL/GenBank/DDBJ databases">
        <authorList>
            <person name="Kallberg Y."/>
            <person name="Tangrot J."/>
            <person name="Rosling A."/>
        </authorList>
    </citation>
    <scope>NUCLEOTIDE SEQUENCE [LARGE SCALE GENOMIC DNA]</scope>
    <source>
        <strain evidence="1 2">120-4 pot B 10/14</strain>
    </source>
</reference>
<organism evidence="1 2">
    <name type="scientific">Gigaspora margarita</name>
    <dbReference type="NCBI Taxonomy" id="4874"/>
    <lineage>
        <taxon>Eukaryota</taxon>
        <taxon>Fungi</taxon>
        <taxon>Fungi incertae sedis</taxon>
        <taxon>Mucoromycota</taxon>
        <taxon>Glomeromycotina</taxon>
        <taxon>Glomeromycetes</taxon>
        <taxon>Diversisporales</taxon>
        <taxon>Gigasporaceae</taxon>
        <taxon>Gigaspora</taxon>
    </lineage>
</organism>
<feature type="non-terminal residue" evidence="1">
    <location>
        <position position="1"/>
    </location>
</feature>
<sequence length="170" mass="19354">FKPANYSTYQLESMFNSLSELMDSTNPDNIVMGISPIYNRIVIDVSHNDDKVNEAFLIATLQFEHFIFLNYVDDSDDSLTLRSTSDSSSSRLHTKRLIDLYLQGGKCIVTSNNSEPVVSCSAGFSAINAYTRQKYLITSARCLPLNQQNILIYYVPWLPSFPHQDEFDLF</sequence>
<gene>
    <name evidence="1" type="ORF">GMARGA_LOCUS10019</name>
</gene>
<proteinExistence type="predicted"/>
<keyword evidence="2" id="KW-1185">Reference proteome</keyword>
<evidence type="ECO:0000313" key="2">
    <source>
        <dbReference type="Proteomes" id="UP000789901"/>
    </source>
</evidence>
<accession>A0ABN7US38</accession>
<name>A0ABN7US38_GIGMA</name>
<comment type="caution">
    <text evidence="1">The sequence shown here is derived from an EMBL/GenBank/DDBJ whole genome shotgun (WGS) entry which is preliminary data.</text>
</comment>
<dbReference type="EMBL" id="CAJVQB010005512">
    <property type="protein sequence ID" value="CAG8663591.1"/>
    <property type="molecule type" value="Genomic_DNA"/>
</dbReference>
<dbReference type="Proteomes" id="UP000789901">
    <property type="component" value="Unassembled WGS sequence"/>
</dbReference>
<protein>
    <submittedName>
        <fullName evidence="1">14545_t:CDS:1</fullName>
    </submittedName>
</protein>